<evidence type="ECO:0000256" key="4">
    <source>
        <dbReference type="ARBA" id="ARBA00022833"/>
    </source>
</evidence>
<dbReference type="PANTHER" id="PTHR34978">
    <property type="entry name" value="POSSIBLE SENSOR-TRANSDUCER PROTEIN BLAR"/>
    <property type="match status" value="1"/>
</dbReference>
<evidence type="ECO:0000256" key="7">
    <source>
        <dbReference type="SAM" id="Phobius"/>
    </source>
</evidence>
<protein>
    <submittedName>
        <fullName evidence="9">M56 family peptidase</fullName>
    </submittedName>
</protein>
<dbReference type="Gene3D" id="3.30.2010.10">
    <property type="entry name" value="Metalloproteases ('zincins'), catalytic domain"/>
    <property type="match status" value="1"/>
</dbReference>
<dbReference type="EMBL" id="RJLN01000118">
    <property type="protein sequence ID" value="RNL88996.1"/>
    <property type="molecule type" value="Genomic_DNA"/>
</dbReference>
<evidence type="ECO:0000256" key="1">
    <source>
        <dbReference type="ARBA" id="ARBA00022670"/>
    </source>
</evidence>
<evidence type="ECO:0000313" key="9">
    <source>
        <dbReference type="EMBL" id="RNL88996.1"/>
    </source>
</evidence>
<feature type="transmembrane region" description="Helical" evidence="7">
    <location>
        <begin position="77"/>
        <end position="97"/>
    </location>
</feature>
<evidence type="ECO:0000256" key="6">
    <source>
        <dbReference type="RuleBase" id="RU003983"/>
    </source>
</evidence>
<feature type="transmembrane region" description="Helical" evidence="7">
    <location>
        <begin position="29"/>
        <end position="56"/>
    </location>
</feature>
<keyword evidence="3 6" id="KW-0378">Hydrolase</keyword>
<proteinExistence type="inferred from homology"/>
<feature type="domain" description="Peptidase M48" evidence="8">
    <location>
        <begin position="123"/>
        <end position="175"/>
    </location>
</feature>
<keyword evidence="2" id="KW-0479">Metal-binding</keyword>
<dbReference type="InterPro" id="IPR052173">
    <property type="entry name" value="Beta-lactam_resp_regulator"/>
</dbReference>
<keyword evidence="10" id="KW-1185">Reference proteome</keyword>
<keyword evidence="1 6" id="KW-0645">Protease</keyword>
<evidence type="ECO:0000259" key="8">
    <source>
        <dbReference type="Pfam" id="PF01435"/>
    </source>
</evidence>
<evidence type="ECO:0000256" key="3">
    <source>
        <dbReference type="ARBA" id="ARBA00022801"/>
    </source>
</evidence>
<dbReference type="Pfam" id="PF01435">
    <property type="entry name" value="Peptidase_M48"/>
    <property type="match status" value="1"/>
</dbReference>
<accession>A0ABX9W9R1</accession>
<evidence type="ECO:0000256" key="5">
    <source>
        <dbReference type="ARBA" id="ARBA00023049"/>
    </source>
</evidence>
<comment type="similarity">
    <text evidence="6">Belongs to the peptidase M48 family.</text>
</comment>
<gene>
    <name evidence="9" type="ORF">EFE23_25395</name>
</gene>
<keyword evidence="7" id="KW-1133">Transmembrane helix</keyword>
<evidence type="ECO:0000313" key="10">
    <source>
        <dbReference type="Proteomes" id="UP000280698"/>
    </source>
</evidence>
<keyword evidence="7" id="KW-0472">Membrane</keyword>
<dbReference type="InterPro" id="IPR001915">
    <property type="entry name" value="Peptidase_M48"/>
</dbReference>
<dbReference type="PANTHER" id="PTHR34978:SF3">
    <property type="entry name" value="SLR0241 PROTEIN"/>
    <property type="match status" value="1"/>
</dbReference>
<sequence length="307" mass="31851">MAIAIAVSLLVAAVGPGLGRRLPPAAGTRLLVAASVLVAGCSVFVTGVMAFTWIGQLPPVAAFGGWSAVALRSTSPIPARLAAASTVLLVPVAGWWLTVASRRCVALITAYRACRHVTGAGALVVVDDHRPDAFTTPQPAGRIVITTGLLNALAAGERQVVLAHETSHLRHRHAWWLLVADLAAAANPLLRPTARAAARCAERWADEDAATAVGDRRLAARTLARVALLTRNRDLADRFALAATGGDVPDRVRALLAPPPPARPASIAALTALLVVMSAATVMVQHRGEQLFEHAEAPAVAAAGHAR</sequence>
<name>A0ABX9W9R1_9ACTN</name>
<keyword evidence="7" id="KW-0812">Transmembrane</keyword>
<keyword evidence="5 6" id="KW-0482">Metalloprotease</keyword>
<reference evidence="9 10" key="1">
    <citation type="submission" date="2018-11" db="EMBL/GenBank/DDBJ databases">
        <title>Micromonospora sp. PPF5-17, a new actinomycetes isolated from a hot spring soil.</title>
        <authorList>
            <person name="Thawai C."/>
        </authorList>
    </citation>
    <scope>NUCLEOTIDE SEQUENCE [LARGE SCALE GENOMIC DNA]</scope>
    <source>
        <strain evidence="9 10">PPF5-17</strain>
    </source>
</reference>
<comment type="caution">
    <text evidence="9">The sequence shown here is derived from an EMBL/GenBank/DDBJ whole genome shotgun (WGS) entry which is preliminary data.</text>
</comment>
<dbReference type="Proteomes" id="UP000280698">
    <property type="component" value="Unassembled WGS sequence"/>
</dbReference>
<organism evidence="9 10">
    <name type="scientific">Micromonospora solifontis</name>
    <dbReference type="NCBI Taxonomy" id="2487138"/>
    <lineage>
        <taxon>Bacteria</taxon>
        <taxon>Bacillati</taxon>
        <taxon>Actinomycetota</taxon>
        <taxon>Actinomycetes</taxon>
        <taxon>Micromonosporales</taxon>
        <taxon>Micromonosporaceae</taxon>
        <taxon>Micromonospora</taxon>
    </lineage>
</organism>
<keyword evidence="4 6" id="KW-0862">Zinc</keyword>
<comment type="cofactor">
    <cofactor evidence="6">
        <name>Zn(2+)</name>
        <dbReference type="ChEBI" id="CHEBI:29105"/>
    </cofactor>
    <text evidence="6">Binds 1 zinc ion per subunit.</text>
</comment>
<evidence type="ECO:0000256" key="2">
    <source>
        <dbReference type="ARBA" id="ARBA00022723"/>
    </source>
</evidence>
<dbReference type="RefSeq" id="WP_123243435.1">
    <property type="nucleotide sequence ID" value="NZ_JAAHBY010000118.1"/>
</dbReference>